<dbReference type="EMBL" id="LS483460">
    <property type="protein sequence ID" value="SQH99207.1"/>
    <property type="molecule type" value="Genomic_DNA"/>
</dbReference>
<dbReference type="Proteomes" id="UP000594905">
    <property type="component" value="Chromosome"/>
</dbReference>
<reference evidence="2 5" key="2">
    <citation type="submission" date="2020-12" db="EMBL/GenBank/DDBJ databases">
        <title>FDA dAtabase for Regulatory Grade micrObial Sequences (FDA-ARGOS): Supporting development and validation of Infectious Disease Dx tests.</title>
        <authorList>
            <person name="Sproer C."/>
            <person name="Gronow S."/>
            <person name="Severitt S."/>
            <person name="Schroder I."/>
            <person name="Tallon L."/>
            <person name="Sadzewicz L."/>
            <person name="Zhao X."/>
            <person name="Boylan J."/>
            <person name="Ott S."/>
            <person name="Bowen H."/>
            <person name="Vavikolanu K."/>
            <person name="Mehta A."/>
            <person name="Aluvathingal J."/>
            <person name="Nadendla S."/>
            <person name="Lowell S."/>
            <person name="Myers T."/>
            <person name="Yan Y."/>
            <person name="Sichtig H."/>
        </authorList>
    </citation>
    <scope>NUCLEOTIDE SEQUENCE [LARGE SCALE GENOMIC DNA]</scope>
    <source>
        <strain evidence="2 5">FDAARGOS_894</strain>
    </source>
</reference>
<dbReference type="GeneID" id="70782622"/>
<dbReference type="AlphaFoldDB" id="A0A2X4R7L2"/>
<protein>
    <submittedName>
        <fullName evidence="3">Uncharacterized protein</fullName>
    </submittedName>
</protein>
<feature type="transmembrane region" description="Helical" evidence="1">
    <location>
        <begin position="37"/>
        <end position="54"/>
    </location>
</feature>
<keyword evidence="5" id="KW-1185">Reference proteome</keyword>
<sequence>MLDFFRRGRGLTFLGALAALLASVAIAVEPTVMKTLLFIGAVGVLFFFLSMWVSSQKKSEGYTREILRRVSSLEQANEELRAGQKKYDREAQQRNLNELIAHDPESKNWDADAKQGLLFAPQTVTASAILDRPSAQQAGRLAAMQTMDSDAFEVLRALEGATDETRQRRIEVIGSDSLAKSLGDVGIVQRIEVPHQLGACNSGTSYLIVDERELESGAWAGTLTSQSTSRFLSLSEHIRKAQARGVIVVVVKVPRQDHFSNELRQMATVLIEGTEPNWEWEDDVYLPVLKVLTSVLRGEER</sequence>
<dbReference type="EMBL" id="CP065689">
    <property type="protein sequence ID" value="QPS59385.1"/>
    <property type="molecule type" value="Genomic_DNA"/>
</dbReference>
<dbReference type="STRING" id="38301.NX84_09880"/>
<keyword evidence="1" id="KW-0812">Transmembrane</keyword>
<evidence type="ECO:0000313" key="4">
    <source>
        <dbReference type="Proteomes" id="UP000249264"/>
    </source>
</evidence>
<name>A0A2X4R7L2_9CORY</name>
<reference evidence="3 4" key="1">
    <citation type="submission" date="2018-06" db="EMBL/GenBank/DDBJ databases">
        <authorList>
            <consortium name="Pathogen Informatics"/>
            <person name="Doyle S."/>
        </authorList>
    </citation>
    <scope>NUCLEOTIDE SEQUENCE [LARGE SCALE GENOMIC DNA]</scope>
    <source>
        <strain evidence="3 4">NCTC10288</strain>
    </source>
</reference>
<evidence type="ECO:0000313" key="5">
    <source>
        <dbReference type="Proteomes" id="UP000594905"/>
    </source>
</evidence>
<keyword evidence="1" id="KW-0472">Membrane</keyword>
<keyword evidence="1" id="KW-1133">Transmembrane helix</keyword>
<dbReference type="KEGG" id="cmin:NCTC10288_00694"/>
<dbReference type="RefSeq" id="WP_039676306.1">
    <property type="nucleotide sequence ID" value="NZ_CP065689.1"/>
</dbReference>
<evidence type="ECO:0000313" key="2">
    <source>
        <dbReference type="EMBL" id="QPS59385.1"/>
    </source>
</evidence>
<proteinExistence type="predicted"/>
<evidence type="ECO:0000313" key="3">
    <source>
        <dbReference type="EMBL" id="SQH99207.1"/>
    </source>
</evidence>
<accession>A0A2X4R7L2</accession>
<dbReference type="OrthoDB" id="4426074at2"/>
<organism evidence="3 4">
    <name type="scientific">Corynebacterium minutissimum</name>
    <dbReference type="NCBI Taxonomy" id="38301"/>
    <lineage>
        <taxon>Bacteria</taxon>
        <taxon>Bacillati</taxon>
        <taxon>Actinomycetota</taxon>
        <taxon>Actinomycetes</taxon>
        <taxon>Mycobacteriales</taxon>
        <taxon>Corynebacteriaceae</taxon>
        <taxon>Corynebacterium</taxon>
    </lineage>
</organism>
<evidence type="ECO:0000256" key="1">
    <source>
        <dbReference type="SAM" id="Phobius"/>
    </source>
</evidence>
<gene>
    <name evidence="2" type="ORF">I6G51_10930</name>
    <name evidence="3" type="ORF">NCTC10288_00694</name>
</gene>
<dbReference type="Proteomes" id="UP000249264">
    <property type="component" value="Chromosome 1"/>
</dbReference>